<comment type="caution">
    <text evidence="1">The sequence shown here is derived from an EMBL/GenBank/DDBJ whole genome shotgun (WGS) entry which is preliminary data.</text>
</comment>
<evidence type="ECO:0000313" key="1">
    <source>
        <dbReference type="EMBL" id="GME95355.1"/>
    </source>
</evidence>
<accession>A0ACB5TVA8</accession>
<name>A0ACB5TVA8_AMBMO</name>
<evidence type="ECO:0000313" key="2">
    <source>
        <dbReference type="Proteomes" id="UP001165064"/>
    </source>
</evidence>
<keyword evidence="2" id="KW-1185">Reference proteome</keyword>
<dbReference type="EMBL" id="BSXS01009365">
    <property type="protein sequence ID" value="GME95355.1"/>
    <property type="molecule type" value="Genomic_DNA"/>
</dbReference>
<organism evidence="1 2">
    <name type="scientific">Ambrosiozyma monospora</name>
    <name type="common">Yeast</name>
    <name type="synonym">Endomycopsis monosporus</name>
    <dbReference type="NCBI Taxonomy" id="43982"/>
    <lineage>
        <taxon>Eukaryota</taxon>
        <taxon>Fungi</taxon>
        <taxon>Dikarya</taxon>
        <taxon>Ascomycota</taxon>
        <taxon>Saccharomycotina</taxon>
        <taxon>Pichiomycetes</taxon>
        <taxon>Pichiales</taxon>
        <taxon>Pichiaceae</taxon>
        <taxon>Ambrosiozyma</taxon>
    </lineage>
</organism>
<proteinExistence type="predicted"/>
<protein>
    <submittedName>
        <fullName evidence="1">Unnamed protein product</fullName>
    </submittedName>
</protein>
<reference evidence="1" key="1">
    <citation type="submission" date="2023-04" db="EMBL/GenBank/DDBJ databases">
        <title>Ambrosiozyma monospora NBRC 10751.</title>
        <authorList>
            <person name="Ichikawa N."/>
            <person name="Sato H."/>
            <person name="Tonouchi N."/>
        </authorList>
    </citation>
    <scope>NUCLEOTIDE SEQUENCE</scope>
    <source>
        <strain evidence="1">NBRC 10751</strain>
    </source>
</reference>
<sequence length="124" mass="13343">MTQLQQHSWNLIHGTPDDADDETVETTDDGTKEDLAEMLNCDVFGEDDEMSEPVTENVDSETEDVPNDDSAGTYDELDVGIGCVDDLAETVPDDETAGTNWPEATEETSDVGAVGPEDGTEAEE</sequence>
<dbReference type="Proteomes" id="UP001165064">
    <property type="component" value="Unassembled WGS sequence"/>
</dbReference>
<gene>
    <name evidence="1" type="ORF">Amon02_000976600</name>
</gene>